<dbReference type="Proteomes" id="UP001220456">
    <property type="component" value="Unassembled WGS sequence"/>
</dbReference>
<dbReference type="EMBL" id="JAROKN010000010">
    <property type="protein sequence ID" value="MDF9277402.1"/>
    <property type="molecule type" value="Genomic_DNA"/>
</dbReference>
<accession>A0ABT6CTK8</accession>
<reference evidence="1 2" key="1">
    <citation type="journal article" date="2023" name="Int. J. Syst. Evol. Microbiol.">
        <title>Arthrobacter vasquezii sp. nov., isolated from a soil sample from Union Glacier, Antarctica.</title>
        <authorList>
            <person name="Valenzuela-Ibaceta F."/>
            <person name="Carrasco V."/>
            <person name="Lagos-Moraga S."/>
            <person name="Dietz-Vargas C."/>
            <person name="Navarro C.A."/>
            <person name="Perez-Donoso J.M."/>
        </authorList>
    </citation>
    <scope>NUCLEOTIDE SEQUENCE [LARGE SCALE GENOMIC DNA]</scope>
    <source>
        <strain evidence="1 2">EH-1B-1</strain>
    </source>
</reference>
<comment type="caution">
    <text evidence="1">The sequence shown here is derived from an EMBL/GenBank/DDBJ whole genome shotgun (WGS) entry which is preliminary data.</text>
</comment>
<dbReference type="RefSeq" id="WP_277357953.1">
    <property type="nucleotide sequence ID" value="NZ_JAROKN010000010.1"/>
</dbReference>
<proteinExistence type="predicted"/>
<sequence length="74" mass="7943">MDELHECGSLCEALTRAARDVAPTAGSVSRETLAAALQERLIHYWGAGHGIGSAELLNIAADIKGPSKKERHYK</sequence>
<gene>
    <name evidence="1" type="ORF">P4U43_06295</name>
</gene>
<organism evidence="1 2">
    <name type="scientific">Arthrobacter vasquezii</name>
    <dbReference type="NCBI Taxonomy" id="2977629"/>
    <lineage>
        <taxon>Bacteria</taxon>
        <taxon>Bacillati</taxon>
        <taxon>Actinomycetota</taxon>
        <taxon>Actinomycetes</taxon>
        <taxon>Micrococcales</taxon>
        <taxon>Micrococcaceae</taxon>
        <taxon>Arthrobacter</taxon>
    </lineage>
</organism>
<evidence type="ECO:0000313" key="2">
    <source>
        <dbReference type="Proteomes" id="UP001220456"/>
    </source>
</evidence>
<protein>
    <submittedName>
        <fullName evidence="1">Uncharacterized protein</fullName>
    </submittedName>
</protein>
<name>A0ABT6CTK8_9MICC</name>
<keyword evidence="2" id="KW-1185">Reference proteome</keyword>
<evidence type="ECO:0000313" key="1">
    <source>
        <dbReference type="EMBL" id="MDF9277402.1"/>
    </source>
</evidence>